<feature type="domain" description="LIM zinc-binding" evidence="6">
    <location>
        <begin position="9"/>
        <end position="69"/>
    </location>
</feature>
<dbReference type="SMART" id="SM00132">
    <property type="entry name" value="LIM"/>
    <property type="match status" value="1"/>
</dbReference>
<evidence type="ECO:0000256" key="1">
    <source>
        <dbReference type="ARBA" id="ARBA00022723"/>
    </source>
</evidence>
<sequence>MPFVPPKTEKCVRCEKSVYANERMEAGDKIWHRLCFRCSVCDMALNLNNYKQSDQVLYCTKHYNENVLAKNTQTPI</sequence>
<evidence type="ECO:0000259" key="6">
    <source>
        <dbReference type="PROSITE" id="PS50023"/>
    </source>
</evidence>
<keyword evidence="2" id="KW-0677">Repeat</keyword>
<evidence type="ECO:0000256" key="2">
    <source>
        <dbReference type="ARBA" id="ARBA00022737"/>
    </source>
</evidence>
<dbReference type="Gene3D" id="2.10.110.10">
    <property type="entry name" value="Cysteine Rich Protein"/>
    <property type="match status" value="1"/>
</dbReference>
<keyword evidence="4 5" id="KW-0440">LIM domain</keyword>
<evidence type="ECO:0000256" key="4">
    <source>
        <dbReference type="ARBA" id="ARBA00023038"/>
    </source>
</evidence>
<gene>
    <name evidence="7" type="ORF">D915_000610</name>
</gene>
<protein>
    <submittedName>
        <fullName evidence="7">Muscle LIM protein 1</fullName>
    </submittedName>
</protein>
<dbReference type="Pfam" id="PF00412">
    <property type="entry name" value="LIM"/>
    <property type="match status" value="1"/>
</dbReference>
<reference evidence="7" key="1">
    <citation type="submission" date="2019-03" db="EMBL/GenBank/DDBJ databases">
        <title>Improved annotation for the trematode Fasciola hepatica.</title>
        <authorList>
            <person name="Choi Y.-J."/>
            <person name="Martin J."/>
            <person name="Mitreva M."/>
        </authorList>
    </citation>
    <scope>NUCLEOTIDE SEQUENCE [LARGE SCALE GENOMIC DNA]</scope>
</reference>
<dbReference type="CDD" id="cd09358">
    <property type="entry name" value="LIM_Mical_like"/>
    <property type="match status" value="1"/>
</dbReference>
<evidence type="ECO:0000256" key="5">
    <source>
        <dbReference type="PROSITE-ProRule" id="PRU00125"/>
    </source>
</evidence>
<dbReference type="Proteomes" id="UP000230066">
    <property type="component" value="Unassembled WGS sequence"/>
</dbReference>
<keyword evidence="3 5" id="KW-0862">Zinc</keyword>
<dbReference type="PROSITE" id="PS00478">
    <property type="entry name" value="LIM_DOMAIN_1"/>
    <property type="match status" value="1"/>
</dbReference>
<dbReference type="EMBL" id="JXXN02000120">
    <property type="protein sequence ID" value="THD28564.1"/>
    <property type="molecule type" value="Genomic_DNA"/>
</dbReference>
<accession>A0A4E0RRF4</accession>
<evidence type="ECO:0000313" key="8">
    <source>
        <dbReference type="Proteomes" id="UP000230066"/>
    </source>
</evidence>
<evidence type="ECO:0000256" key="3">
    <source>
        <dbReference type="ARBA" id="ARBA00022833"/>
    </source>
</evidence>
<dbReference type="FunFam" id="2.10.110.10:FF:000001">
    <property type="entry name" value="Cysteine and glycine-rich protein 1"/>
    <property type="match status" value="1"/>
</dbReference>
<organism evidence="7 8">
    <name type="scientific">Fasciola hepatica</name>
    <name type="common">Liver fluke</name>
    <dbReference type="NCBI Taxonomy" id="6192"/>
    <lineage>
        <taxon>Eukaryota</taxon>
        <taxon>Metazoa</taxon>
        <taxon>Spiralia</taxon>
        <taxon>Lophotrochozoa</taxon>
        <taxon>Platyhelminthes</taxon>
        <taxon>Trematoda</taxon>
        <taxon>Digenea</taxon>
        <taxon>Plagiorchiida</taxon>
        <taxon>Echinostomata</taxon>
        <taxon>Echinostomatoidea</taxon>
        <taxon>Fasciolidae</taxon>
        <taxon>Fasciola</taxon>
    </lineage>
</organism>
<keyword evidence="1 5" id="KW-0479">Metal-binding</keyword>
<dbReference type="SUPFAM" id="SSF57716">
    <property type="entry name" value="Glucocorticoid receptor-like (DNA-binding domain)"/>
    <property type="match status" value="2"/>
</dbReference>
<keyword evidence="8" id="KW-1185">Reference proteome</keyword>
<dbReference type="InterPro" id="IPR001781">
    <property type="entry name" value="Znf_LIM"/>
</dbReference>
<dbReference type="PANTHER" id="PTHR24206">
    <property type="entry name" value="OS06G0237300 PROTEIN"/>
    <property type="match status" value="1"/>
</dbReference>
<dbReference type="AlphaFoldDB" id="A0A4E0RRF4"/>
<comment type="caution">
    <text evidence="7">The sequence shown here is derived from an EMBL/GenBank/DDBJ whole genome shotgun (WGS) entry which is preliminary data.</text>
</comment>
<dbReference type="GO" id="GO:0046872">
    <property type="term" value="F:metal ion binding"/>
    <property type="evidence" value="ECO:0007669"/>
    <property type="project" value="UniProtKB-KW"/>
</dbReference>
<proteinExistence type="predicted"/>
<dbReference type="PROSITE" id="PS50023">
    <property type="entry name" value="LIM_DOMAIN_2"/>
    <property type="match status" value="1"/>
</dbReference>
<name>A0A4E0RRF4_FASHE</name>
<evidence type="ECO:0000313" key="7">
    <source>
        <dbReference type="EMBL" id="THD28564.1"/>
    </source>
</evidence>